<keyword evidence="2" id="KW-1185">Reference proteome</keyword>
<reference evidence="1 2" key="1">
    <citation type="submission" date="2019-03" db="EMBL/GenBank/DDBJ databases">
        <title>Genomics of glacier-inhabiting Cryobacterium strains.</title>
        <authorList>
            <person name="Liu Q."/>
            <person name="Xin Y.-H."/>
        </authorList>
    </citation>
    <scope>NUCLEOTIDE SEQUENCE [LARGE SCALE GENOMIC DNA]</scope>
    <source>
        <strain evidence="1 2">TMT2-48-2</strain>
    </source>
</reference>
<organism evidence="1 2">
    <name type="scientific">Cryobacterium cheniae</name>
    <dbReference type="NCBI Taxonomy" id="1259262"/>
    <lineage>
        <taxon>Bacteria</taxon>
        <taxon>Bacillati</taxon>
        <taxon>Actinomycetota</taxon>
        <taxon>Actinomycetes</taxon>
        <taxon>Micrococcales</taxon>
        <taxon>Microbacteriaceae</taxon>
        <taxon>Cryobacterium</taxon>
    </lineage>
</organism>
<proteinExistence type="predicted"/>
<dbReference type="InterPro" id="IPR007709">
    <property type="entry name" value="N-FG_amidohydro"/>
</dbReference>
<sequence>MPARCMPARCLPACHVHGPGARLSVAPETLNCFRLPPTGSITAWRHTMTTRNETALFRLIDNSATTPVILHAPHGGRFIPAEYLHSYVISPAELEAEKDVMTDHFTDELVAAITGASAVINGLSRFAVDVERFPDDTEEMNAVGMGVLYTHGSRRQEIRRVSADDEKPLMDYFEAYSARFTELVDATLAVHGRAVIFDVHSYPEAELSYELHGGGYRAPLCVGSEPFHASVDLLATVDGCFPHLDTHANAPFAGSYVPLKHYRTDARVSSVMLEIRRDVYMDEATVTRKPEGFASLQGSLQRLVDLVR</sequence>
<dbReference type="OrthoDB" id="9802050at2"/>
<accession>A0A4R8XRI7</accession>
<name>A0A4R8XRI7_9MICO</name>
<dbReference type="SUPFAM" id="SSF53187">
    <property type="entry name" value="Zn-dependent exopeptidases"/>
    <property type="match status" value="1"/>
</dbReference>
<comment type="caution">
    <text evidence="1">The sequence shown here is derived from an EMBL/GenBank/DDBJ whole genome shotgun (WGS) entry which is preliminary data.</text>
</comment>
<gene>
    <name evidence="1" type="ORF">E3T23_07740</name>
</gene>
<dbReference type="GO" id="GO:0016787">
    <property type="term" value="F:hydrolase activity"/>
    <property type="evidence" value="ECO:0007669"/>
    <property type="project" value="UniProtKB-KW"/>
</dbReference>
<dbReference type="Pfam" id="PF05013">
    <property type="entry name" value="FGase"/>
    <property type="match status" value="1"/>
</dbReference>
<protein>
    <submittedName>
        <fullName evidence="1">N-formylglutamate amidohydrolase</fullName>
    </submittedName>
</protein>
<evidence type="ECO:0000313" key="1">
    <source>
        <dbReference type="EMBL" id="TFC81353.1"/>
    </source>
</evidence>
<keyword evidence="1" id="KW-0378">Hydrolase</keyword>
<dbReference type="AlphaFoldDB" id="A0A4R8XRI7"/>
<dbReference type="Gene3D" id="3.40.630.40">
    <property type="entry name" value="Zn-dependent exopeptidases"/>
    <property type="match status" value="1"/>
</dbReference>
<dbReference type="EMBL" id="SOGN01000035">
    <property type="protein sequence ID" value="TFC81353.1"/>
    <property type="molecule type" value="Genomic_DNA"/>
</dbReference>
<dbReference type="Proteomes" id="UP000298433">
    <property type="component" value="Unassembled WGS sequence"/>
</dbReference>
<evidence type="ECO:0000313" key="2">
    <source>
        <dbReference type="Proteomes" id="UP000298433"/>
    </source>
</evidence>